<dbReference type="InterPro" id="IPR011528">
    <property type="entry name" value="NERD"/>
</dbReference>
<dbReference type="Proteomes" id="UP000195755">
    <property type="component" value="Chromosome"/>
</dbReference>
<gene>
    <name evidence="3" type="ORF">SMD11_1521</name>
</gene>
<sequence length="231" mass="25076">MGVRDRPDGKRSANGKSYDPERLFLPPDDDLAPNRPGETLRARLDASGAGRFGLAVARLLGRRPVEDVWRRALAAEQCVGAALEELTGGGWEVVHSVVLPGDAVIPHLLIGPGGVFGIAALPGRRARVHVGETLVRLSRERQPWPHVRQVRHDSARASLVLSRGCGFLVQVRPVLVFVGAESVEVAPALEDVRVLRDTEVAGLGATAGELHPQRADRVHTVARNRRVWLWA</sequence>
<dbReference type="RefSeq" id="WP_087925675.1">
    <property type="nucleotide sequence ID" value="NZ_CP021744.1"/>
</dbReference>
<dbReference type="OrthoDB" id="5793358at2"/>
<dbReference type="EMBL" id="CP021744">
    <property type="protein sequence ID" value="ARZ67182.1"/>
    <property type="molecule type" value="Genomic_DNA"/>
</dbReference>
<evidence type="ECO:0000259" key="2">
    <source>
        <dbReference type="Pfam" id="PF08378"/>
    </source>
</evidence>
<feature type="region of interest" description="Disordered" evidence="1">
    <location>
        <begin position="1"/>
        <end position="34"/>
    </location>
</feature>
<feature type="compositionally biased region" description="Basic and acidic residues" evidence="1">
    <location>
        <begin position="1"/>
        <end position="11"/>
    </location>
</feature>
<evidence type="ECO:0000313" key="4">
    <source>
        <dbReference type="Proteomes" id="UP000195755"/>
    </source>
</evidence>
<dbReference type="Pfam" id="PF08378">
    <property type="entry name" value="NERD"/>
    <property type="match status" value="1"/>
</dbReference>
<dbReference type="KEGG" id="salj:SMD11_1521"/>
<protein>
    <recommendedName>
        <fullName evidence="2">NERD domain-containing protein</fullName>
    </recommendedName>
</protein>
<feature type="domain" description="NERD" evidence="2">
    <location>
        <begin position="74"/>
        <end position="178"/>
    </location>
</feature>
<evidence type="ECO:0000313" key="3">
    <source>
        <dbReference type="EMBL" id="ARZ67182.1"/>
    </source>
</evidence>
<accession>A0A1Z2KYR2</accession>
<name>A0A1Z2KYR2_9ACTN</name>
<dbReference type="AlphaFoldDB" id="A0A1Z2KYR2"/>
<proteinExistence type="predicted"/>
<organism evidence="3 4">
    <name type="scientific">Streptomyces albireticuli</name>
    <dbReference type="NCBI Taxonomy" id="1940"/>
    <lineage>
        <taxon>Bacteria</taxon>
        <taxon>Bacillati</taxon>
        <taxon>Actinomycetota</taxon>
        <taxon>Actinomycetes</taxon>
        <taxon>Kitasatosporales</taxon>
        <taxon>Streptomycetaceae</taxon>
        <taxon>Streptomyces</taxon>
    </lineage>
</organism>
<reference evidence="3 4" key="1">
    <citation type="submission" date="2017-06" db="EMBL/GenBank/DDBJ databases">
        <title>Streptomyces albireticuli Genome sequencing and assembly.</title>
        <authorList>
            <person name="Wang Y."/>
            <person name="Du B."/>
            <person name="Ding Y."/>
            <person name="Liu H."/>
            <person name="Hou Q."/>
            <person name="Liu K."/>
            <person name="Yao L."/>
            <person name="Wang C."/>
        </authorList>
    </citation>
    <scope>NUCLEOTIDE SEQUENCE [LARGE SCALE GENOMIC DNA]</scope>
    <source>
        <strain evidence="3 4">MDJK11</strain>
    </source>
</reference>
<evidence type="ECO:0000256" key="1">
    <source>
        <dbReference type="SAM" id="MobiDB-lite"/>
    </source>
</evidence>